<dbReference type="Pfam" id="PF07228">
    <property type="entry name" value="SpoIIE"/>
    <property type="match status" value="1"/>
</dbReference>
<dbReference type="PANTHER" id="PTHR43156:SF2">
    <property type="entry name" value="STAGE II SPORULATION PROTEIN E"/>
    <property type="match status" value="1"/>
</dbReference>
<feature type="modified residue" description="4-aspartylphosphate" evidence="2">
    <location>
        <position position="72"/>
    </location>
</feature>
<reference evidence="4 5" key="1">
    <citation type="submission" date="2020-07" db="EMBL/GenBank/DDBJ databases">
        <authorList>
            <person name="Feng X."/>
        </authorList>
    </citation>
    <scope>NUCLEOTIDE SEQUENCE [LARGE SCALE GENOMIC DNA]</scope>
    <source>
        <strain evidence="4 5">JCM31066</strain>
    </source>
</reference>
<dbReference type="SMART" id="SM00331">
    <property type="entry name" value="PP2C_SIG"/>
    <property type="match status" value="1"/>
</dbReference>
<name>A0A842HGZ1_9BACT</name>
<keyword evidence="5" id="KW-1185">Reference proteome</keyword>
<dbReference type="InterPro" id="IPR001789">
    <property type="entry name" value="Sig_transdc_resp-reg_receiver"/>
</dbReference>
<evidence type="ECO:0000256" key="1">
    <source>
        <dbReference type="ARBA" id="ARBA00022801"/>
    </source>
</evidence>
<dbReference type="Proteomes" id="UP000546464">
    <property type="component" value="Unassembled WGS sequence"/>
</dbReference>
<dbReference type="InterPro" id="IPR001932">
    <property type="entry name" value="PPM-type_phosphatase-like_dom"/>
</dbReference>
<keyword evidence="1" id="KW-0378">Hydrolase</keyword>
<evidence type="ECO:0000313" key="4">
    <source>
        <dbReference type="EMBL" id="MBC2594511.1"/>
    </source>
</evidence>
<dbReference type="SUPFAM" id="SSF52172">
    <property type="entry name" value="CheY-like"/>
    <property type="match status" value="1"/>
</dbReference>
<dbReference type="GO" id="GO:0016791">
    <property type="term" value="F:phosphatase activity"/>
    <property type="evidence" value="ECO:0007669"/>
    <property type="project" value="TreeGrafter"/>
</dbReference>
<dbReference type="AlphaFoldDB" id="A0A842HGZ1"/>
<evidence type="ECO:0000313" key="5">
    <source>
        <dbReference type="Proteomes" id="UP000546464"/>
    </source>
</evidence>
<proteinExistence type="predicted"/>
<dbReference type="Pfam" id="PF00072">
    <property type="entry name" value="Response_reg"/>
    <property type="match status" value="1"/>
</dbReference>
<evidence type="ECO:0000259" key="3">
    <source>
        <dbReference type="PROSITE" id="PS50110"/>
    </source>
</evidence>
<evidence type="ECO:0000256" key="2">
    <source>
        <dbReference type="PROSITE-ProRule" id="PRU00169"/>
    </source>
</evidence>
<keyword evidence="2" id="KW-0597">Phosphoprotein</keyword>
<dbReference type="RefSeq" id="WP_185675493.1">
    <property type="nucleotide sequence ID" value="NZ_JACHVB010000025.1"/>
</dbReference>
<dbReference type="InterPro" id="IPR011006">
    <property type="entry name" value="CheY-like_superfamily"/>
</dbReference>
<dbReference type="SMART" id="SM00448">
    <property type="entry name" value="REC"/>
    <property type="match status" value="1"/>
</dbReference>
<comment type="caution">
    <text evidence="4">The sequence shown here is derived from an EMBL/GenBank/DDBJ whole genome shotgun (WGS) entry which is preliminary data.</text>
</comment>
<gene>
    <name evidence="4" type="ORF">H5P28_09600</name>
</gene>
<dbReference type="PROSITE" id="PS50110">
    <property type="entry name" value="RESPONSE_REGULATORY"/>
    <property type="match status" value="1"/>
</dbReference>
<dbReference type="PANTHER" id="PTHR43156">
    <property type="entry name" value="STAGE II SPORULATION PROTEIN E-RELATED"/>
    <property type="match status" value="1"/>
</dbReference>
<feature type="domain" description="Response regulatory" evidence="3">
    <location>
        <begin position="22"/>
        <end position="139"/>
    </location>
</feature>
<accession>A0A842HGZ1</accession>
<protein>
    <submittedName>
        <fullName evidence="4">SpoIIE family protein phosphatase</fullName>
    </submittedName>
</protein>
<sequence>MKDALTQALNTPDSPGQEPAIKVLMVDDQAMVCEAVRRMLAGEPDIAFHSINDPAKAIETALEIKPTVILQDLVMPDIDGLTLVKFFRAKAETSEVPMIVLSSKEEPETKKKAFELGANDYMVKLPDKLEVIARIRYHSKGYLNLLQRKKAEAALQAELEEAARYVRSLFPDPMENDLVKTDWVFISSSDLAGDTFGYHDLDDEHFAIYLLDVTGHGVGAALHSVSAINVLRAQSLPGVDFRDPGAVLSGLNEAFDMDKHNQMYFTLWYGVFHRPTRTLKFSSGGHPPAVLITDPARPQESLETLFTPGMVIGGMPGAPFTTDSTQVPSGSTLYVFSDGVYEVDYADGHGMMTEEEFGAGLCLPPEEGKSKVASMVDWVRRAQGRDPFEDDFSLMEIIFK</sequence>
<dbReference type="Gene3D" id="3.60.40.10">
    <property type="entry name" value="PPM-type phosphatase domain"/>
    <property type="match status" value="1"/>
</dbReference>
<dbReference type="Gene3D" id="3.40.50.2300">
    <property type="match status" value="1"/>
</dbReference>
<dbReference type="InterPro" id="IPR036457">
    <property type="entry name" value="PPM-type-like_dom_sf"/>
</dbReference>
<organism evidence="4 5">
    <name type="scientific">Ruficoccus amylovorans</name>
    <dbReference type="NCBI Taxonomy" id="1804625"/>
    <lineage>
        <taxon>Bacteria</taxon>
        <taxon>Pseudomonadati</taxon>
        <taxon>Verrucomicrobiota</taxon>
        <taxon>Opitutia</taxon>
        <taxon>Puniceicoccales</taxon>
        <taxon>Cerasicoccaceae</taxon>
        <taxon>Ruficoccus</taxon>
    </lineage>
</organism>
<dbReference type="InterPro" id="IPR052016">
    <property type="entry name" value="Bact_Sigma-Reg"/>
</dbReference>
<dbReference type="GO" id="GO:0000160">
    <property type="term" value="P:phosphorelay signal transduction system"/>
    <property type="evidence" value="ECO:0007669"/>
    <property type="project" value="InterPro"/>
</dbReference>
<dbReference type="EMBL" id="JACHVB010000025">
    <property type="protein sequence ID" value="MBC2594511.1"/>
    <property type="molecule type" value="Genomic_DNA"/>
</dbReference>